<name>A0A4Y2MRD1_ARAVE</name>
<evidence type="ECO:0000313" key="2">
    <source>
        <dbReference type="Proteomes" id="UP000499080"/>
    </source>
</evidence>
<dbReference type="AlphaFoldDB" id="A0A4Y2MRD1"/>
<gene>
    <name evidence="1" type="ORF">AVEN_51383_1</name>
</gene>
<reference evidence="1 2" key="1">
    <citation type="journal article" date="2019" name="Sci. Rep.">
        <title>Orb-weaving spider Araneus ventricosus genome elucidates the spidroin gene catalogue.</title>
        <authorList>
            <person name="Kono N."/>
            <person name="Nakamura H."/>
            <person name="Ohtoshi R."/>
            <person name="Moran D.A.P."/>
            <person name="Shinohara A."/>
            <person name="Yoshida Y."/>
            <person name="Fujiwara M."/>
            <person name="Mori M."/>
            <person name="Tomita M."/>
            <person name="Arakawa K."/>
        </authorList>
    </citation>
    <scope>NUCLEOTIDE SEQUENCE [LARGE SCALE GENOMIC DNA]</scope>
</reference>
<dbReference type="Proteomes" id="UP000499080">
    <property type="component" value="Unassembled WGS sequence"/>
</dbReference>
<protein>
    <submittedName>
        <fullName evidence="1">Uncharacterized protein</fullName>
    </submittedName>
</protein>
<sequence length="94" mass="10862">MTTFELASPNSRTTFDHCVWFDAQQTLWSYSGIGFEEGTLRARSRDLTAMPFASLRFASFMASAYNSLEFKLLEFRPFFRECVAHTTDIAKETR</sequence>
<keyword evidence="2" id="KW-1185">Reference proteome</keyword>
<evidence type="ECO:0000313" key="1">
    <source>
        <dbReference type="EMBL" id="GBN29711.1"/>
    </source>
</evidence>
<organism evidence="1 2">
    <name type="scientific">Araneus ventricosus</name>
    <name type="common">Orbweaver spider</name>
    <name type="synonym">Epeira ventricosa</name>
    <dbReference type="NCBI Taxonomy" id="182803"/>
    <lineage>
        <taxon>Eukaryota</taxon>
        <taxon>Metazoa</taxon>
        <taxon>Ecdysozoa</taxon>
        <taxon>Arthropoda</taxon>
        <taxon>Chelicerata</taxon>
        <taxon>Arachnida</taxon>
        <taxon>Araneae</taxon>
        <taxon>Araneomorphae</taxon>
        <taxon>Entelegynae</taxon>
        <taxon>Araneoidea</taxon>
        <taxon>Araneidae</taxon>
        <taxon>Araneus</taxon>
    </lineage>
</organism>
<comment type="caution">
    <text evidence="1">The sequence shown here is derived from an EMBL/GenBank/DDBJ whole genome shotgun (WGS) entry which is preliminary data.</text>
</comment>
<dbReference type="EMBL" id="BGPR01007811">
    <property type="protein sequence ID" value="GBN29711.1"/>
    <property type="molecule type" value="Genomic_DNA"/>
</dbReference>
<proteinExistence type="predicted"/>
<accession>A0A4Y2MRD1</accession>